<keyword evidence="2" id="KW-0560">Oxidoreductase</keyword>
<sequence length="402" mass="44770">MTEATACPVSDRKAVRPDESETPAVDVVDGVWRIRSLPMARAVLRERGATVQAGFNAEQLQMRIRRPILFLDGEEHRAYRAKVARFFAPKVVSERYRGLMEARADALVEDLLRRGVVDLPRVTMAYAVDVAAQVVGLTNSDMSAMAGRLNRFFDLDVAGLDDPGGGRFAKLGRVMTGQLPVWAFHFLDVLPAILARRKNPGEDIISYLLEQGYADHEILIECTTYAAAGMVTTREFISMAVWHLLEKPDLRADYLAAEESRRYQLLHEVLRLEPVVGHLLRRTTEQLRLPGPDGADVVIPSGALVDLHLRQANADVGEEPLQVCPGRPLPKGFGPEVMSFGDGPHRCPGNALAIQEADILLTRLLRHDLRLLSRPRIQWDELIAGYEVRDLLLQVRRGSDPA</sequence>
<dbReference type="PRINTS" id="PR00359">
    <property type="entry name" value="BP450"/>
</dbReference>
<dbReference type="Proteomes" id="UP000216311">
    <property type="component" value="Unassembled WGS sequence"/>
</dbReference>
<dbReference type="PROSITE" id="PS00086">
    <property type="entry name" value="CYTOCHROME_P450"/>
    <property type="match status" value="1"/>
</dbReference>
<comment type="caution">
    <text evidence="4">The sequence shown here is derived from an EMBL/GenBank/DDBJ whole genome shotgun (WGS) entry which is preliminary data.</text>
</comment>
<proteinExistence type="inferred from homology"/>
<comment type="similarity">
    <text evidence="1 2">Belongs to the cytochrome P450 family.</text>
</comment>
<dbReference type="SUPFAM" id="SSF48264">
    <property type="entry name" value="Cytochrome P450"/>
    <property type="match status" value="1"/>
</dbReference>
<feature type="compositionally biased region" description="Basic and acidic residues" evidence="3">
    <location>
        <begin position="10"/>
        <end position="19"/>
    </location>
</feature>
<evidence type="ECO:0000313" key="4">
    <source>
        <dbReference type="EMBL" id="OYO22037.1"/>
    </source>
</evidence>
<protein>
    <submittedName>
        <fullName evidence="4">Cytochrome P450</fullName>
    </submittedName>
</protein>
<dbReference type="PANTHER" id="PTHR46696:SF1">
    <property type="entry name" value="CYTOCHROME P450 YJIB-RELATED"/>
    <property type="match status" value="1"/>
</dbReference>
<organism evidence="4 5">
    <name type="scientific">Enemella dayhoffiae</name>
    <dbReference type="NCBI Taxonomy" id="2016507"/>
    <lineage>
        <taxon>Bacteria</taxon>
        <taxon>Bacillati</taxon>
        <taxon>Actinomycetota</taxon>
        <taxon>Actinomycetes</taxon>
        <taxon>Propionibacteriales</taxon>
        <taxon>Propionibacteriaceae</taxon>
        <taxon>Enemella</taxon>
    </lineage>
</organism>
<keyword evidence="2" id="KW-0349">Heme</keyword>
<dbReference type="GO" id="GO:0004497">
    <property type="term" value="F:monooxygenase activity"/>
    <property type="evidence" value="ECO:0007669"/>
    <property type="project" value="UniProtKB-KW"/>
</dbReference>
<gene>
    <name evidence="4" type="ORF">CGZ93_08935</name>
</gene>
<dbReference type="InterPro" id="IPR017972">
    <property type="entry name" value="Cyt_P450_CS"/>
</dbReference>
<feature type="region of interest" description="Disordered" evidence="3">
    <location>
        <begin position="1"/>
        <end position="21"/>
    </location>
</feature>
<dbReference type="GO" id="GO:0016705">
    <property type="term" value="F:oxidoreductase activity, acting on paired donors, with incorporation or reduction of molecular oxygen"/>
    <property type="evidence" value="ECO:0007669"/>
    <property type="project" value="InterPro"/>
</dbReference>
<dbReference type="Gene3D" id="1.10.630.10">
    <property type="entry name" value="Cytochrome P450"/>
    <property type="match status" value="1"/>
</dbReference>
<dbReference type="Pfam" id="PF00067">
    <property type="entry name" value="p450"/>
    <property type="match status" value="1"/>
</dbReference>
<evidence type="ECO:0000256" key="3">
    <source>
        <dbReference type="SAM" id="MobiDB-lite"/>
    </source>
</evidence>
<keyword evidence="5" id="KW-1185">Reference proteome</keyword>
<dbReference type="GO" id="GO:0020037">
    <property type="term" value="F:heme binding"/>
    <property type="evidence" value="ECO:0007669"/>
    <property type="project" value="InterPro"/>
</dbReference>
<evidence type="ECO:0000256" key="1">
    <source>
        <dbReference type="ARBA" id="ARBA00010617"/>
    </source>
</evidence>
<keyword evidence="2" id="KW-0503">Monooxygenase</keyword>
<dbReference type="InterPro" id="IPR002397">
    <property type="entry name" value="Cyt_P450_B"/>
</dbReference>
<accession>A0A255H353</accession>
<dbReference type="OrthoDB" id="54272at2"/>
<evidence type="ECO:0000313" key="5">
    <source>
        <dbReference type="Proteomes" id="UP000216311"/>
    </source>
</evidence>
<dbReference type="GO" id="GO:0005506">
    <property type="term" value="F:iron ion binding"/>
    <property type="evidence" value="ECO:0007669"/>
    <property type="project" value="InterPro"/>
</dbReference>
<dbReference type="InterPro" id="IPR001128">
    <property type="entry name" value="Cyt_P450"/>
</dbReference>
<dbReference type="RefSeq" id="WP_094363779.1">
    <property type="nucleotide sequence ID" value="NZ_NMVQ01000012.1"/>
</dbReference>
<evidence type="ECO:0000256" key="2">
    <source>
        <dbReference type="RuleBase" id="RU000461"/>
    </source>
</evidence>
<dbReference type="InterPro" id="IPR036396">
    <property type="entry name" value="Cyt_P450_sf"/>
</dbReference>
<reference evidence="4 5" key="1">
    <citation type="submission" date="2017-07" db="EMBL/GenBank/DDBJ databases">
        <title>Draft whole genome sequences of clinical Proprionibacteriaceae strains.</title>
        <authorList>
            <person name="Bernier A.-M."/>
            <person name="Bernard K."/>
            <person name="Domingo M.-C."/>
        </authorList>
    </citation>
    <scope>NUCLEOTIDE SEQUENCE [LARGE SCALE GENOMIC DNA]</scope>
    <source>
        <strain evidence="4 5">NML 130396</strain>
    </source>
</reference>
<dbReference type="PRINTS" id="PR00385">
    <property type="entry name" value="P450"/>
</dbReference>
<dbReference type="PANTHER" id="PTHR46696">
    <property type="entry name" value="P450, PUTATIVE (EUROFUNG)-RELATED"/>
    <property type="match status" value="1"/>
</dbReference>
<name>A0A255H353_9ACTN</name>
<keyword evidence="2" id="KW-0408">Iron</keyword>
<dbReference type="CDD" id="cd00302">
    <property type="entry name" value="cytochrome_P450"/>
    <property type="match status" value="1"/>
</dbReference>
<dbReference type="AlphaFoldDB" id="A0A255H353"/>
<keyword evidence="2" id="KW-0479">Metal-binding</keyword>
<dbReference type="EMBL" id="NMVQ01000012">
    <property type="protein sequence ID" value="OYO22037.1"/>
    <property type="molecule type" value="Genomic_DNA"/>
</dbReference>